<evidence type="ECO:0000313" key="2">
    <source>
        <dbReference type="Proteomes" id="UP000004471"/>
    </source>
</evidence>
<organism evidence="1 2">
    <name type="scientific">Pseudomonas syringae pv. japonica str. M301072</name>
    <dbReference type="NCBI Taxonomy" id="629262"/>
    <lineage>
        <taxon>Bacteria</taxon>
        <taxon>Pseudomonadati</taxon>
        <taxon>Pseudomonadota</taxon>
        <taxon>Gammaproteobacteria</taxon>
        <taxon>Pseudomonadales</taxon>
        <taxon>Pseudomonadaceae</taxon>
        <taxon>Pseudomonas</taxon>
        <taxon>Pseudomonas syringae</taxon>
    </lineage>
</organism>
<evidence type="ECO:0000313" key="1">
    <source>
        <dbReference type="EMBL" id="EGH35520.1"/>
    </source>
</evidence>
<feature type="non-terminal residue" evidence="1">
    <location>
        <position position="44"/>
    </location>
</feature>
<gene>
    <name evidence="1" type="ORF">PSYJA_43486</name>
</gene>
<dbReference type="EMBL" id="AEAH01003720">
    <property type="protein sequence ID" value="EGH35520.1"/>
    <property type="molecule type" value="Genomic_DNA"/>
</dbReference>
<dbReference type="AlphaFoldDB" id="F3FZ78"/>
<accession>F3FZ78</accession>
<feature type="non-terminal residue" evidence="1">
    <location>
        <position position="1"/>
    </location>
</feature>
<name>F3FZ78_PSESX</name>
<dbReference type="Proteomes" id="UP000004471">
    <property type="component" value="Unassembled WGS sequence"/>
</dbReference>
<reference evidence="1 2" key="1">
    <citation type="journal article" date="2011" name="PLoS Pathog.">
        <title>Dynamic evolution of pathogenicity revealed by sequencing and comparative genomics of 19 Pseudomonas syringae isolates.</title>
        <authorList>
            <person name="Baltrus D.A."/>
            <person name="Nishimura M.T."/>
            <person name="Romanchuk A."/>
            <person name="Chang J.H."/>
            <person name="Mukhtar M.S."/>
            <person name="Cherkis K."/>
            <person name="Roach J."/>
            <person name="Grant S.R."/>
            <person name="Jones C.D."/>
            <person name="Dangl J.L."/>
        </authorList>
    </citation>
    <scope>NUCLEOTIDE SEQUENCE [LARGE SCALE GENOMIC DNA]</scope>
    <source>
        <strain evidence="2">M301072PT</strain>
    </source>
</reference>
<proteinExistence type="predicted"/>
<sequence length="44" mass="4810">TIAFASKRSIARLAPTTIPLYNSAVKAFARRVTSWVFSAPNKPC</sequence>
<protein>
    <submittedName>
        <fullName evidence="1">Uncharacterized protein</fullName>
    </submittedName>
</protein>
<comment type="caution">
    <text evidence="1">The sequence shown here is derived from an EMBL/GenBank/DDBJ whole genome shotgun (WGS) entry which is preliminary data.</text>
</comment>